<dbReference type="EMBL" id="JBHMEY010000004">
    <property type="protein sequence ID" value="MFB9095216.1"/>
    <property type="molecule type" value="Genomic_DNA"/>
</dbReference>
<organism evidence="1 2">
    <name type="scientific">Flavobacterium jumunjinense</name>
    <dbReference type="NCBI Taxonomy" id="998845"/>
    <lineage>
        <taxon>Bacteria</taxon>
        <taxon>Pseudomonadati</taxon>
        <taxon>Bacteroidota</taxon>
        <taxon>Flavobacteriia</taxon>
        <taxon>Flavobacteriales</taxon>
        <taxon>Flavobacteriaceae</taxon>
        <taxon>Flavobacterium</taxon>
    </lineage>
</organism>
<keyword evidence="2" id="KW-1185">Reference proteome</keyword>
<dbReference type="Proteomes" id="UP001589607">
    <property type="component" value="Unassembled WGS sequence"/>
</dbReference>
<sequence length="185" mass="22225">MNKLERNFRNRKFLLFVCFFINVANSQNKTNQVTKLLWAETYLGHYSDNDDTMYKGVGGFVECFDIKEEISQKSYEMGYYEIEKLSNIRGKDSTYEKLIHNDYLKNDKLFSEFWYNYENSLEIKKVIFNTIWVYFLCEVTFEKHYLGLIEQYVPILDSPSKLSYRKIQIPTYLIKIISIKPNIKE</sequence>
<gene>
    <name evidence="1" type="ORF">ACFFVF_01695</name>
</gene>
<proteinExistence type="predicted"/>
<evidence type="ECO:0000313" key="1">
    <source>
        <dbReference type="EMBL" id="MFB9095216.1"/>
    </source>
</evidence>
<accession>A0ABV5GIL1</accession>
<reference evidence="1 2" key="1">
    <citation type="submission" date="2024-09" db="EMBL/GenBank/DDBJ databases">
        <authorList>
            <person name="Sun Q."/>
            <person name="Mori K."/>
        </authorList>
    </citation>
    <scope>NUCLEOTIDE SEQUENCE [LARGE SCALE GENOMIC DNA]</scope>
    <source>
        <strain evidence="1 2">CECT 7955</strain>
    </source>
</reference>
<comment type="caution">
    <text evidence="1">The sequence shown here is derived from an EMBL/GenBank/DDBJ whole genome shotgun (WGS) entry which is preliminary data.</text>
</comment>
<evidence type="ECO:0000313" key="2">
    <source>
        <dbReference type="Proteomes" id="UP001589607"/>
    </source>
</evidence>
<protein>
    <submittedName>
        <fullName evidence="1">Uncharacterized protein</fullName>
    </submittedName>
</protein>
<name>A0ABV5GIL1_9FLAO</name>
<dbReference type="RefSeq" id="WP_264554485.1">
    <property type="nucleotide sequence ID" value="NZ_CP091285.1"/>
</dbReference>